<dbReference type="Pfam" id="PF00708">
    <property type="entry name" value="Acylphosphatase"/>
    <property type="match status" value="1"/>
</dbReference>
<comment type="similarity">
    <text evidence="1 6">Belongs to the acylphosphatase family.</text>
</comment>
<feature type="region of interest" description="Disordered" evidence="7">
    <location>
        <begin position="69"/>
        <end position="95"/>
    </location>
</feature>
<dbReference type="EMBL" id="JAACAK010000026">
    <property type="protein sequence ID" value="NIR74122.1"/>
    <property type="molecule type" value="Genomic_DNA"/>
</dbReference>
<evidence type="ECO:0000313" key="10">
    <source>
        <dbReference type="Proteomes" id="UP000702544"/>
    </source>
</evidence>
<dbReference type="InterPro" id="IPR020456">
    <property type="entry name" value="Acylphosphatase"/>
</dbReference>
<sequence length="95" mass="10570">MNDNGEKRKALRLHGRVQGVGFRWWAQRQGERLQLRGFVRNCPDGTVEIAFAGPAAGVDEMSRLLQDGPRTARVDRVESLPEPDSLPDSFRIGGP</sequence>
<feature type="active site" evidence="4">
    <location>
        <position position="23"/>
    </location>
</feature>
<evidence type="ECO:0000256" key="3">
    <source>
        <dbReference type="ARBA" id="ARBA00047645"/>
    </source>
</evidence>
<protein>
    <recommendedName>
        <fullName evidence="2 4">Acylphosphatase</fullName>
        <ecNumber evidence="2 4">3.6.1.7</ecNumber>
    </recommendedName>
</protein>
<dbReference type="PANTHER" id="PTHR47268">
    <property type="entry name" value="ACYLPHOSPHATASE"/>
    <property type="match status" value="1"/>
</dbReference>
<organism evidence="9 10">
    <name type="scientific">Candidatus Kutchimonas denitrificans</name>
    <dbReference type="NCBI Taxonomy" id="3056748"/>
    <lineage>
        <taxon>Bacteria</taxon>
        <taxon>Pseudomonadati</taxon>
        <taxon>Gemmatimonadota</taxon>
        <taxon>Gemmatimonadia</taxon>
        <taxon>Candidatus Palauibacterales</taxon>
        <taxon>Candidatus Palauibacteraceae</taxon>
        <taxon>Candidatus Kutchimonas</taxon>
    </lineage>
</organism>
<comment type="caution">
    <text evidence="9">The sequence shown here is derived from an EMBL/GenBank/DDBJ whole genome shotgun (WGS) entry which is preliminary data.</text>
</comment>
<dbReference type="AlphaFoldDB" id="A0AAE4Z7X5"/>
<evidence type="ECO:0000256" key="2">
    <source>
        <dbReference type="ARBA" id="ARBA00012150"/>
    </source>
</evidence>
<evidence type="ECO:0000259" key="8">
    <source>
        <dbReference type="PROSITE" id="PS51160"/>
    </source>
</evidence>
<feature type="compositionally biased region" description="Basic and acidic residues" evidence="7">
    <location>
        <begin position="70"/>
        <end position="79"/>
    </location>
</feature>
<evidence type="ECO:0000256" key="1">
    <source>
        <dbReference type="ARBA" id="ARBA00005614"/>
    </source>
</evidence>
<dbReference type="InterPro" id="IPR017968">
    <property type="entry name" value="Acylphosphatase_CS"/>
</dbReference>
<proteinExistence type="inferred from homology"/>
<dbReference type="InterPro" id="IPR001792">
    <property type="entry name" value="Acylphosphatase-like_dom"/>
</dbReference>
<name>A0AAE4Z7X5_9BACT</name>
<gene>
    <name evidence="9" type="ORF">GWO12_03280</name>
</gene>
<accession>A0AAE4Z7X5</accession>
<dbReference type="Gene3D" id="3.30.70.100">
    <property type="match status" value="1"/>
</dbReference>
<dbReference type="EC" id="3.6.1.7" evidence="2 4"/>
<evidence type="ECO:0000256" key="4">
    <source>
        <dbReference type="PROSITE-ProRule" id="PRU00520"/>
    </source>
</evidence>
<feature type="domain" description="Acylphosphatase-like" evidence="8">
    <location>
        <begin position="8"/>
        <end position="94"/>
    </location>
</feature>
<dbReference type="GO" id="GO:0003998">
    <property type="term" value="F:acylphosphatase activity"/>
    <property type="evidence" value="ECO:0007669"/>
    <property type="project" value="UniProtKB-EC"/>
</dbReference>
<dbReference type="PANTHER" id="PTHR47268:SF4">
    <property type="entry name" value="ACYLPHOSPHATASE"/>
    <property type="match status" value="1"/>
</dbReference>
<comment type="catalytic activity">
    <reaction evidence="3 4 5">
        <text>an acyl phosphate + H2O = a carboxylate + phosphate + H(+)</text>
        <dbReference type="Rhea" id="RHEA:14965"/>
        <dbReference type="ChEBI" id="CHEBI:15377"/>
        <dbReference type="ChEBI" id="CHEBI:15378"/>
        <dbReference type="ChEBI" id="CHEBI:29067"/>
        <dbReference type="ChEBI" id="CHEBI:43474"/>
        <dbReference type="ChEBI" id="CHEBI:59918"/>
        <dbReference type="EC" id="3.6.1.7"/>
    </reaction>
</comment>
<dbReference type="PROSITE" id="PS51160">
    <property type="entry name" value="ACYLPHOSPHATASE_3"/>
    <property type="match status" value="1"/>
</dbReference>
<feature type="active site" evidence="4">
    <location>
        <position position="41"/>
    </location>
</feature>
<dbReference type="Proteomes" id="UP000702544">
    <property type="component" value="Unassembled WGS sequence"/>
</dbReference>
<dbReference type="PROSITE" id="PS00151">
    <property type="entry name" value="ACYLPHOSPHATASE_2"/>
    <property type="match status" value="1"/>
</dbReference>
<evidence type="ECO:0000256" key="6">
    <source>
        <dbReference type="RuleBase" id="RU004168"/>
    </source>
</evidence>
<evidence type="ECO:0000256" key="5">
    <source>
        <dbReference type="RuleBase" id="RU000553"/>
    </source>
</evidence>
<evidence type="ECO:0000256" key="7">
    <source>
        <dbReference type="SAM" id="MobiDB-lite"/>
    </source>
</evidence>
<dbReference type="SUPFAM" id="SSF54975">
    <property type="entry name" value="Acylphosphatase/BLUF domain-like"/>
    <property type="match status" value="1"/>
</dbReference>
<dbReference type="InterPro" id="IPR036046">
    <property type="entry name" value="Acylphosphatase-like_dom_sf"/>
</dbReference>
<dbReference type="PROSITE" id="PS00150">
    <property type="entry name" value="ACYLPHOSPHATASE_1"/>
    <property type="match status" value="1"/>
</dbReference>
<keyword evidence="4 5" id="KW-0378">Hydrolase</keyword>
<reference evidence="9 10" key="1">
    <citation type="submission" date="2020-01" db="EMBL/GenBank/DDBJ databases">
        <title>Genomes assembled from Gulf of Kutch pelagic sediment metagenomes.</title>
        <authorList>
            <person name="Chandrashekar M."/>
            <person name="Mahajan M.S."/>
            <person name="Dave K.J."/>
            <person name="Vatsa P."/>
            <person name="Nathani N.M."/>
        </authorList>
    </citation>
    <scope>NUCLEOTIDE SEQUENCE [LARGE SCALE GENOMIC DNA]</scope>
    <source>
        <strain evidence="9">KS3-K002</strain>
    </source>
</reference>
<evidence type="ECO:0000313" key="9">
    <source>
        <dbReference type="EMBL" id="NIR74122.1"/>
    </source>
</evidence>